<feature type="region of interest" description="Disordered" evidence="1">
    <location>
        <begin position="147"/>
        <end position="226"/>
    </location>
</feature>
<evidence type="ECO:0000256" key="1">
    <source>
        <dbReference type="SAM" id="MobiDB-lite"/>
    </source>
</evidence>
<feature type="compositionally biased region" description="Low complexity" evidence="1">
    <location>
        <begin position="167"/>
        <end position="177"/>
    </location>
</feature>
<dbReference type="Proteomes" id="UP000002213">
    <property type="component" value="Chromosome"/>
</dbReference>
<feature type="compositionally biased region" description="Basic and acidic residues" evidence="1">
    <location>
        <begin position="147"/>
        <end position="156"/>
    </location>
</feature>
<dbReference type="HOGENOM" id="CLU_1222637_0_0_11"/>
<protein>
    <recommendedName>
        <fullName evidence="3">Low molecular weight protein antigen 6 PH domain-containing protein</fullName>
    </recommendedName>
</protein>
<dbReference type="STRING" id="446462.Amir_6022"/>
<feature type="domain" description="Low molecular weight protein antigen 6 PH" evidence="3">
    <location>
        <begin position="68"/>
        <end position="137"/>
    </location>
</feature>
<sequence>MTAPGVASPPVRWGATIADVPKLVFRVPATALLASGLTAICVTPMALAEPVLSVLYLLPLGFAWWVARTRTTATPERLVTRTAFGGRVVAWDEVRSLKVGEKGGLSAVVADDELVELPAVKLAHLPALAAVSGGRVDDPVARAKALAEAEEARAEAEAEAEAEAVEAAESTEPTETTEPTDQVSPEQVKKDTADAGQSTEQSTEQSTGQSTGQSPAKPVAKPADEV</sequence>
<reference evidence="4 5" key="1">
    <citation type="journal article" date="2009" name="Stand. Genomic Sci.">
        <title>Complete genome sequence of Actinosynnema mirum type strain (101).</title>
        <authorList>
            <person name="Land M."/>
            <person name="Lapidus A."/>
            <person name="Mayilraj S."/>
            <person name="Chen F."/>
            <person name="Copeland A."/>
            <person name="Del Rio T.G."/>
            <person name="Nolan M."/>
            <person name="Lucas S."/>
            <person name="Tice H."/>
            <person name="Cheng J.F."/>
            <person name="Chertkov O."/>
            <person name="Bruce D."/>
            <person name="Goodwin L."/>
            <person name="Pitluck S."/>
            <person name="Rohde M."/>
            <person name="Goker M."/>
            <person name="Pati A."/>
            <person name="Ivanova N."/>
            <person name="Mavromatis K."/>
            <person name="Chen A."/>
            <person name="Palaniappan K."/>
            <person name="Hauser L."/>
            <person name="Chang Y.J."/>
            <person name="Jeffries C.C."/>
            <person name="Brettin T."/>
            <person name="Detter J.C."/>
            <person name="Han C."/>
            <person name="Chain P."/>
            <person name="Tindall B.J."/>
            <person name="Bristow J."/>
            <person name="Eisen J.A."/>
            <person name="Markowitz V."/>
            <person name="Hugenholtz P."/>
            <person name="Kyrpides N.C."/>
            <person name="Klenk H.P."/>
        </authorList>
    </citation>
    <scope>NUCLEOTIDE SEQUENCE [LARGE SCALE GENOMIC DNA]</scope>
    <source>
        <strain evidence="5">ATCC 29888 / DSM 43827 / JCM 3225 / NBRC 14064 / NCIMB 13271 / NRRL B-12336 / IMRU 3971 / 101</strain>
    </source>
</reference>
<keyword evidence="2" id="KW-1133">Transmembrane helix</keyword>
<proteinExistence type="predicted"/>
<dbReference type="InterPro" id="IPR019692">
    <property type="entry name" value="CFP-6_PH"/>
</dbReference>
<evidence type="ECO:0000313" key="5">
    <source>
        <dbReference type="Proteomes" id="UP000002213"/>
    </source>
</evidence>
<evidence type="ECO:0000313" key="4">
    <source>
        <dbReference type="EMBL" id="ACU39829.1"/>
    </source>
</evidence>
<accession>C6WG65</accession>
<keyword evidence="5" id="KW-1185">Reference proteome</keyword>
<dbReference type="eggNOG" id="ENOG5033EBJ">
    <property type="taxonomic scope" value="Bacteria"/>
</dbReference>
<evidence type="ECO:0000259" key="3">
    <source>
        <dbReference type="Pfam" id="PF10756"/>
    </source>
</evidence>
<name>C6WG65_ACTMD</name>
<feature type="compositionally biased region" description="Acidic residues" evidence="1">
    <location>
        <begin position="157"/>
        <end position="166"/>
    </location>
</feature>
<evidence type="ECO:0000256" key="2">
    <source>
        <dbReference type="SAM" id="Phobius"/>
    </source>
</evidence>
<dbReference type="AlphaFoldDB" id="C6WG65"/>
<feature type="transmembrane region" description="Helical" evidence="2">
    <location>
        <begin position="51"/>
        <end position="67"/>
    </location>
</feature>
<keyword evidence="2" id="KW-0472">Membrane</keyword>
<gene>
    <name evidence="4" type="ordered locus">Amir_6022</name>
</gene>
<dbReference type="Pfam" id="PF10756">
    <property type="entry name" value="bPH_6"/>
    <property type="match status" value="1"/>
</dbReference>
<dbReference type="KEGG" id="ami:Amir_6022"/>
<feature type="compositionally biased region" description="Polar residues" evidence="1">
    <location>
        <begin position="195"/>
        <end position="214"/>
    </location>
</feature>
<keyword evidence="2" id="KW-0812">Transmembrane</keyword>
<dbReference type="EMBL" id="CP001630">
    <property type="protein sequence ID" value="ACU39829.1"/>
    <property type="molecule type" value="Genomic_DNA"/>
</dbReference>
<organism evidence="4 5">
    <name type="scientific">Actinosynnema mirum (strain ATCC 29888 / DSM 43827 / JCM 3225 / NBRC 14064 / NCIMB 13271 / NRRL B-12336 / IMRU 3971 / 101)</name>
    <dbReference type="NCBI Taxonomy" id="446462"/>
    <lineage>
        <taxon>Bacteria</taxon>
        <taxon>Bacillati</taxon>
        <taxon>Actinomycetota</taxon>
        <taxon>Actinomycetes</taxon>
        <taxon>Pseudonocardiales</taxon>
        <taxon>Pseudonocardiaceae</taxon>
        <taxon>Actinosynnema</taxon>
    </lineage>
</organism>